<proteinExistence type="predicted"/>
<dbReference type="EMBL" id="CP017267">
    <property type="protein sequence ID" value="APB31528.1"/>
    <property type="molecule type" value="Genomic_DNA"/>
</dbReference>
<dbReference type="Proteomes" id="UP000191200">
    <property type="component" value="Chromosome"/>
</dbReference>
<dbReference type="Gene3D" id="3.40.30.10">
    <property type="entry name" value="Glutaredoxin"/>
    <property type="match status" value="1"/>
</dbReference>
<dbReference type="CDD" id="cd02972">
    <property type="entry name" value="DsbA_family"/>
    <property type="match status" value="1"/>
</dbReference>
<dbReference type="InterPro" id="IPR012336">
    <property type="entry name" value="Thioredoxin-like_fold"/>
</dbReference>
<dbReference type="InterPro" id="IPR036249">
    <property type="entry name" value="Thioredoxin-like_sf"/>
</dbReference>
<evidence type="ECO:0000313" key="3">
    <source>
        <dbReference type="Proteomes" id="UP000191200"/>
    </source>
</evidence>
<dbReference type="AlphaFoldDB" id="A0A1J0A6G8"/>
<dbReference type="SUPFAM" id="SSF52833">
    <property type="entry name" value="Thioredoxin-like"/>
    <property type="match status" value="1"/>
</dbReference>
<reference evidence="2 3" key="1">
    <citation type="submission" date="2016-09" db="EMBL/GenBank/DDBJ databases">
        <title>Vagococcus teuberi sp. nov., isolated from the Malian artisanal sour milk fene.</title>
        <authorList>
            <person name="Wullschleger S."/>
            <person name="Seifert C."/>
            <person name="Baumgartner S."/>
            <person name="Lacroix C."/>
            <person name="Bonfoh B."/>
            <person name="Stevens M.J."/>
            <person name="Meile L."/>
        </authorList>
    </citation>
    <scope>NUCLEOTIDE SEQUENCE [LARGE SCALE GENOMIC DNA]</scope>
    <source>
        <strain evidence="2 3">DSM 21459</strain>
    </source>
</reference>
<dbReference type="KEGG" id="vte:BHY08_06620"/>
<evidence type="ECO:0000313" key="2">
    <source>
        <dbReference type="EMBL" id="APB31528.1"/>
    </source>
</evidence>
<name>A0A1J0A6G8_9ENTE</name>
<feature type="domain" description="Thioredoxin-like fold" evidence="1">
    <location>
        <begin position="16"/>
        <end position="169"/>
    </location>
</feature>
<dbReference type="RefSeq" id="WP_071457121.1">
    <property type="nucleotide sequence ID" value="NZ_CP017267.1"/>
</dbReference>
<organism evidence="2 3">
    <name type="scientific">Vagococcus teuberi</name>
    <dbReference type="NCBI Taxonomy" id="519472"/>
    <lineage>
        <taxon>Bacteria</taxon>
        <taxon>Bacillati</taxon>
        <taxon>Bacillota</taxon>
        <taxon>Bacilli</taxon>
        <taxon>Lactobacillales</taxon>
        <taxon>Enterococcaceae</taxon>
        <taxon>Vagococcus</taxon>
    </lineage>
</organism>
<sequence>MGTTKIDTTKVTSSVGIKIGKSDAPNLLFEFVNLRCPFCKQWWDEKLDLISKEVKNDNLHYVIKLFNKDSASLSLGNVMHEYVPNNDQAIKIITDIYNTQSQWGILGSPEEVRAFAETTLGLTKQHNDKMLQDVMEEAVNANVHFVPTLIVDGFDFDQKISNDDFLSLLR</sequence>
<dbReference type="OrthoDB" id="117402at2"/>
<protein>
    <recommendedName>
        <fullName evidence="1">Thioredoxin-like fold domain-containing protein</fullName>
    </recommendedName>
</protein>
<dbReference type="Pfam" id="PF13462">
    <property type="entry name" value="Thioredoxin_4"/>
    <property type="match status" value="1"/>
</dbReference>
<dbReference type="STRING" id="519472.BHY08_06620"/>
<accession>A0A1J0A6G8</accession>
<dbReference type="Gene3D" id="1.10.1200.90">
    <property type="entry name" value="DsbA-like domain"/>
    <property type="match status" value="1"/>
</dbReference>
<evidence type="ECO:0000259" key="1">
    <source>
        <dbReference type="Pfam" id="PF13462"/>
    </source>
</evidence>
<keyword evidence="3" id="KW-1185">Reference proteome</keyword>
<gene>
    <name evidence="2" type="ORF">BHY08_06620</name>
</gene>